<protein>
    <recommendedName>
        <fullName evidence="3">TrfB transcriptional repressor protein domain-containing protein</fullName>
    </recommendedName>
</protein>
<evidence type="ECO:0000313" key="4">
    <source>
        <dbReference type="EMBL" id="NIA52549.1"/>
    </source>
</evidence>
<keyword evidence="2" id="KW-0804">Transcription</keyword>
<keyword evidence="5" id="KW-1185">Reference proteome</keyword>
<evidence type="ECO:0000256" key="1">
    <source>
        <dbReference type="ARBA" id="ARBA00023015"/>
    </source>
</evidence>
<feature type="domain" description="TrfB transcriptional repressor protein" evidence="3">
    <location>
        <begin position="7"/>
        <end position="90"/>
    </location>
</feature>
<dbReference type="InterPro" id="IPR053721">
    <property type="entry name" value="Fimbrial_Adhesin_Reg"/>
</dbReference>
<dbReference type="InterPro" id="IPR032428">
    <property type="entry name" value="TrfB"/>
</dbReference>
<dbReference type="Proteomes" id="UP000716322">
    <property type="component" value="Unassembled WGS sequence"/>
</dbReference>
<dbReference type="EMBL" id="JAAQOM010000001">
    <property type="protein sequence ID" value="NIA52549.1"/>
    <property type="molecule type" value="Genomic_DNA"/>
</dbReference>
<evidence type="ECO:0000259" key="3">
    <source>
        <dbReference type="Pfam" id="PF16509"/>
    </source>
</evidence>
<keyword evidence="1" id="KW-0805">Transcription regulation</keyword>
<organism evidence="4 5">
    <name type="scientific">Telluria antibiotica</name>
    <dbReference type="NCBI Taxonomy" id="2717319"/>
    <lineage>
        <taxon>Bacteria</taxon>
        <taxon>Pseudomonadati</taxon>
        <taxon>Pseudomonadota</taxon>
        <taxon>Betaproteobacteria</taxon>
        <taxon>Burkholderiales</taxon>
        <taxon>Oxalobacteraceae</taxon>
        <taxon>Telluria group</taxon>
        <taxon>Telluria</taxon>
    </lineage>
</organism>
<dbReference type="Pfam" id="PF16509">
    <property type="entry name" value="KORA"/>
    <property type="match status" value="1"/>
</dbReference>
<sequence>MTVRKRLTPAEFDFIRPHLERQKEENIEHIRRVLVDGVKQRAVATELRMTEQGVSAMVARAWRTHVESGSRPDGWRAVNVALPDNVADVVEEMADIARRRLLK</sequence>
<accession>A0ABX0P5N9</accession>
<evidence type="ECO:0000256" key="2">
    <source>
        <dbReference type="ARBA" id="ARBA00023163"/>
    </source>
</evidence>
<gene>
    <name evidence="4" type="ORF">HAV22_02620</name>
</gene>
<dbReference type="Gene3D" id="1.10.10.2690">
    <property type="match status" value="1"/>
</dbReference>
<proteinExistence type="predicted"/>
<reference evidence="4 5" key="1">
    <citation type="submission" date="2020-03" db="EMBL/GenBank/DDBJ databases">
        <title>Genome sequence of strain Massilia sp. TW-1.</title>
        <authorList>
            <person name="Chaudhary D.K."/>
        </authorList>
    </citation>
    <scope>NUCLEOTIDE SEQUENCE [LARGE SCALE GENOMIC DNA]</scope>
    <source>
        <strain evidence="4 5">TW-1</strain>
    </source>
</reference>
<name>A0ABX0P5N9_9BURK</name>
<dbReference type="RefSeq" id="WP_166856155.1">
    <property type="nucleotide sequence ID" value="NZ_JAAQOM010000001.1"/>
</dbReference>
<evidence type="ECO:0000313" key="5">
    <source>
        <dbReference type="Proteomes" id="UP000716322"/>
    </source>
</evidence>
<comment type="caution">
    <text evidence="4">The sequence shown here is derived from an EMBL/GenBank/DDBJ whole genome shotgun (WGS) entry which is preliminary data.</text>
</comment>